<feature type="region of interest" description="Disordered" evidence="1">
    <location>
        <begin position="180"/>
        <end position="200"/>
    </location>
</feature>
<comment type="caution">
    <text evidence="2">The sequence shown here is derived from an EMBL/GenBank/DDBJ whole genome shotgun (WGS) entry which is preliminary data.</text>
</comment>
<sequence>MSGRPAKPDRRLALDALLGLVEPGGSPGHPCTPASRGPAGESDSSARPSASLGSTQRQEHIMSTKTVEQVELGRFLKVTARQFDAGCTAPEMFSPAIDGEWHRLLNVPDYQAFCAEHAGRQIGHAPNVGAGEVPWVRAYEELFGPLPEIWFTDRHGRLDHEGLAHYRETGTVVAEWDCSPVPGDGGDEAAPARQPAAAPL</sequence>
<gene>
    <name evidence="2" type="ORF">TPA0910_26010</name>
</gene>
<name>A0ABQ3TXY7_STRHY</name>
<feature type="compositionally biased region" description="Polar residues" evidence="1">
    <location>
        <begin position="42"/>
        <end position="56"/>
    </location>
</feature>
<evidence type="ECO:0000313" key="2">
    <source>
        <dbReference type="EMBL" id="GHJ28168.1"/>
    </source>
</evidence>
<accession>A0ABQ3TXY7</accession>
<dbReference type="EMBL" id="BNEK01000003">
    <property type="protein sequence ID" value="GHJ28168.1"/>
    <property type="molecule type" value="Genomic_DNA"/>
</dbReference>
<dbReference type="Proteomes" id="UP001054854">
    <property type="component" value="Unassembled WGS sequence"/>
</dbReference>
<protein>
    <submittedName>
        <fullName evidence="2">Uncharacterized protein</fullName>
    </submittedName>
</protein>
<feature type="region of interest" description="Disordered" evidence="1">
    <location>
        <begin position="18"/>
        <end position="63"/>
    </location>
</feature>
<proteinExistence type="predicted"/>
<reference evidence="2" key="1">
    <citation type="submission" date="2024-05" db="EMBL/GenBank/DDBJ databases">
        <title>Whole genome shotgun sequence of Streptomyces hygroscopicus NBRC 113678.</title>
        <authorList>
            <person name="Komaki H."/>
            <person name="Tamura T."/>
        </authorList>
    </citation>
    <scope>NUCLEOTIDE SEQUENCE</scope>
    <source>
        <strain evidence="2">N11-34</strain>
    </source>
</reference>
<feature type="compositionally biased region" description="Low complexity" evidence="1">
    <location>
        <begin position="189"/>
        <end position="200"/>
    </location>
</feature>
<organism evidence="2 3">
    <name type="scientific">Streptomyces hygroscopicus</name>
    <dbReference type="NCBI Taxonomy" id="1912"/>
    <lineage>
        <taxon>Bacteria</taxon>
        <taxon>Bacillati</taxon>
        <taxon>Actinomycetota</taxon>
        <taxon>Actinomycetes</taxon>
        <taxon>Kitasatosporales</taxon>
        <taxon>Streptomycetaceae</taxon>
        <taxon>Streptomyces</taxon>
        <taxon>Streptomyces violaceusniger group</taxon>
    </lineage>
</organism>
<evidence type="ECO:0000313" key="3">
    <source>
        <dbReference type="Proteomes" id="UP001054854"/>
    </source>
</evidence>
<evidence type="ECO:0000256" key="1">
    <source>
        <dbReference type="SAM" id="MobiDB-lite"/>
    </source>
</evidence>
<keyword evidence="3" id="KW-1185">Reference proteome</keyword>